<comment type="subunit">
    <text evidence="3 15">Tetramer of two alpha and two beta subunits.</text>
</comment>
<evidence type="ECO:0000256" key="2">
    <source>
        <dbReference type="ARBA" id="ARBA00008653"/>
    </source>
</evidence>
<dbReference type="Gene3D" id="3.30.56.10">
    <property type="match status" value="2"/>
</dbReference>
<evidence type="ECO:0000256" key="10">
    <source>
        <dbReference type="ARBA" id="ARBA00022842"/>
    </source>
</evidence>
<evidence type="ECO:0000256" key="11">
    <source>
        <dbReference type="ARBA" id="ARBA00022884"/>
    </source>
</evidence>
<dbReference type="InterPro" id="IPR020825">
    <property type="entry name" value="Phe-tRNA_synthase-like_B3/B4"/>
</dbReference>
<keyword evidence="13 15" id="KW-0030">Aminoacyl-tRNA synthetase</keyword>
<evidence type="ECO:0000259" key="17">
    <source>
        <dbReference type="PROSITE" id="PS50886"/>
    </source>
</evidence>
<proteinExistence type="inferred from homology"/>
<name>A0A3P2A616_9BACE</name>
<dbReference type="GO" id="GO:0000049">
    <property type="term" value="F:tRNA binding"/>
    <property type="evidence" value="ECO:0007669"/>
    <property type="project" value="UniProtKB-UniRule"/>
</dbReference>
<evidence type="ECO:0000256" key="6">
    <source>
        <dbReference type="ARBA" id="ARBA00022598"/>
    </source>
</evidence>
<evidence type="ECO:0000256" key="14">
    <source>
        <dbReference type="ARBA" id="ARBA00049255"/>
    </source>
</evidence>
<dbReference type="SMART" id="SM00874">
    <property type="entry name" value="B5"/>
    <property type="match status" value="1"/>
</dbReference>
<comment type="similarity">
    <text evidence="2 15">Belongs to the phenylalanyl-tRNA synthetase beta subunit family. Type 1 subfamily.</text>
</comment>
<reference evidence="20 21" key="1">
    <citation type="submission" date="2018-11" db="EMBL/GenBank/DDBJ databases">
        <title>Genomes From Bacteria Associated with the Canine Oral Cavity: a Test Case for Automated Genome-Based Taxonomic Assignment.</title>
        <authorList>
            <person name="Coil D.A."/>
            <person name="Jospin G."/>
            <person name="Darling A.E."/>
            <person name="Wallis C."/>
            <person name="Davis I.J."/>
            <person name="Harris S."/>
            <person name="Eisen J.A."/>
            <person name="Holcombe L.J."/>
            <person name="O'Flynn C."/>
        </authorList>
    </citation>
    <scope>NUCLEOTIDE SEQUENCE [LARGE SCALE GENOMIC DNA]</scope>
    <source>
        <strain evidence="20 21">OH1047_COT-310</strain>
    </source>
</reference>
<keyword evidence="10 15" id="KW-0460">Magnesium</keyword>
<keyword evidence="5 16" id="KW-0820">tRNA-binding</keyword>
<evidence type="ECO:0000256" key="7">
    <source>
        <dbReference type="ARBA" id="ARBA00022723"/>
    </source>
</evidence>
<dbReference type="GO" id="GO:0000287">
    <property type="term" value="F:magnesium ion binding"/>
    <property type="evidence" value="ECO:0007669"/>
    <property type="project" value="UniProtKB-UniRule"/>
</dbReference>
<dbReference type="SUPFAM" id="SSF54991">
    <property type="entry name" value="Anticodon-binding domain of PheRS"/>
    <property type="match status" value="1"/>
</dbReference>
<dbReference type="SUPFAM" id="SSF55681">
    <property type="entry name" value="Class II aaRS and biotin synthetases"/>
    <property type="match status" value="1"/>
</dbReference>
<dbReference type="InterPro" id="IPR005147">
    <property type="entry name" value="tRNA_synthase_B5-dom"/>
</dbReference>
<feature type="domain" description="TRNA-binding" evidence="17">
    <location>
        <begin position="42"/>
        <end position="154"/>
    </location>
</feature>
<keyword evidence="6 15" id="KW-0436">Ligase</keyword>
<evidence type="ECO:0000313" key="20">
    <source>
        <dbReference type="EMBL" id="RRD90881.1"/>
    </source>
</evidence>
<dbReference type="PANTHER" id="PTHR10947">
    <property type="entry name" value="PHENYLALANYL-TRNA SYNTHETASE BETA CHAIN AND LEUCINE-RICH REPEAT-CONTAINING PROTEIN 47"/>
    <property type="match status" value="1"/>
</dbReference>
<dbReference type="EC" id="6.1.1.20" evidence="15"/>
<feature type="domain" description="FDX-ACB" evidence="18">
    <location>
        <begin position="727"/>
        <end position="820"/>
    </location>
</feature>
<keyword evidence="9 15" id="KW-0067">ATP-binding</keyword>
<protein>
    <recommendedName>
        <fullName evidence="15">Phenylalanine--tRNA ligase beta subunit</fullName>
        <ecNumber evidence="15">6.1.1.20</ecNumber>
    </recommendedName>
    <alternativeName>
        <fullName evidence="15">Phenylalanyl-tRNA synthetase beta subunit</fullName>
        <shortName evidence="15">PheRS</shortName>
    </alternativeName>
</protein>
<keyword evidence="21" id="KW-1185">Reference proteome</keyword>
<evidence type="ECO:0000256" key="13">
    <source>
        <dbReference type="ARBA" id="ARBA00023146"/>
    </source>
</evidence>
<dbReference type="CDD" id="cd00769">
    <property type="entry name" value="PheRS_beta_core"/>
    <property type="match status" value="1"/>
</dbReference>
<dbReference type="Gene3D" id="3.50.40.10">
    <property type="entry name" value="Phenylalanyl-trna Synthetase, Chain B, domain 3"/>
    <property type="match status" value="1"/>
</dbReference>
<dbReference type="PROSITE" id="PS51447">
    <property type="entry name" value="FDX_ACB"/>
    <property type="match status" value="1"/>
</dbReference>
<evidence type="ECO:0000256" key="9">
    <source>
        <dbReference type="ARBA" id="ARBA00022840"/>
    </source>
</evidence>
<keyword evidence="11 16" id="KW-0694">RNA-binding</keyword>
<evidence type="ECO:0000313" key="21">
    <source>
        <dbReference type="Proteomes" id="UP000279562"/>
    </source>
</evidence>
<feature type="binding site" evidence="15">
    <location>
        <position position="477"/>
    </location>
    <ligand>
        <name>Mg(2+)</name>
        <dbReference type="ChEBI" id="CHEBI:18420"/>
        <note>shared with alpha subunit</note>
    </ligand>
</feature>
<dbReference type="Pfam" id="PF03147">
    <property type="entry name" value="FDX-ACB"/>
    <property type="match status" value="1"/>
</dbReference>
<dbReference type="SUPFAM" id="SSF56037">
    <property type="entry name" value="PheT/TilS domain"/>
    <property type="match status" value="1"/>
</dbReference>
<evidence type="ECO:0000256" key="15">
    <source>
        <dbReference type="HAMAP-Rule" id="MF_00283"/>
    </source>
</evidence>
<dbReference type="FunFam" id="2.40.50.140:FF:000045">
    <property type="entry name" value="Phenylalanine--tRNA ligase beta subunit"/>
    <property type="match status" value="1"/>
</dbReference>
<evidence type="ECO:0000259" key="19">
    <source>
        <dbReference type="PROSITE" id="PS51483"/>
    </source>
</evidence>
<dbReference type="AlphaFoldDB" id="A0A3P2A616"/>
<feature type="binding site" evidence="15">
    <location>
        <position position="473"/>
    </location>
    <ligand>
        <name>Mg(2+)</name>
        <dbReference type="ChEBI" id="CHEBI:18420"/>
        <note>shared with alpha subunit</note>
    </ligand>
</feature>
<dbReference type="InterPro" id="IPR045060">
    <property type="entry name" value="Phe-tRNA-ligase_IIc_bsu"/>
</dbReference>
<dbReference type="Gene3D" id="2.40.50.140">
    <property type="entry name" value="Nucleic acid-binding proteins"/>
    <property type="match status" value="1"/>
</dbReference>
<dbReference type="GO" id="GO:0009328">
    <property type="term" value="C:phenylalanine-tRNA ligase complex"/>
    <property type="evidence" value="ECO:0007669"/>
    <property type="project" value="TreeGrafter"/>
</dbReference>
<dbReference type="InterPro" id="IPR004532">
    <property type="entry name" value="Phe-tRNA-ligase_IIc_bsu_bact"/>
</dbReference>
<keyword evidence="7 15" id="KW-0479">Metal-binding</keyword>
<organism evidence="20 21">
    <name type="scientific">Prevotella heparinolytica</name>
    <dbReference type="NCBI Taxonomy" id="28113"/>
    <lineage>
        <taxon>Bacteria</taxon>
        <taxon>Pseudomonadati</taxon>
        <taxon>Bacteroidota</taxon>
        <taxon>Bacteroidia</taxon>
        <taxon>Bacteroidales</taxon>
        <taxon>Bacteroidaceae</taxon>
        <taxon>Bacteroides</taxon>
    </lineage>
</organism>
<dbReference type="SUPFAM" id="SSF50249">
    <property type="entry name" value="Nucleic acid-binding proteins"/>
    <property type="match status" value="1"/>
</dbReference>
<feature type="binding site" evidence="15">
    <location>
        <position position="476"/>
    </location>
    <ligand>
        <name>Mg(2+)</name>
        <dbReference type="ChEBI" id="CHEBI:18420"/>
        <note>shared with alpha subunit</note>
    </ligand>
</feature>
<dbReference type="InterPro" id="IPR033714">
    <property type="entry name" value="tRNA_bind_bactPheRS"/>
</dbReference>
<dbReference type="SMART" id="SM00873">
    <property type="entry name" value="B3_4"/>
    <property type="match status" value="1"/>
</dbReference>
<dbReference type="Pfam" id="PF03483">
    <property type="entry name" value="B3_4"/>
    <property type="match status" value="1"/>
</dbReference>
<dbReference type="NCBIfam" id="NF045760">
    <property type="entry name" value="YtpR"/>
    <property type="match status" value="1"/>
</dbReference>
<dbReference type="InterPro" id="IPR012340">
    <property type="entry name" value="NA-bd_OB-fold"/>
</dbReference>
<dbReference type="InterPro" id="IPR002547">
    <property type="entry name" value="tRNA-bd_dom"/>
</dbReference>
<accession>A0A3P2A616</accession>
<dbReference type="Gene3D" id="3.30.930.10">
    <property type="entry name" value="Bira Bifunctional Protein, Domain 2"/>
    <property type="match status" value="1"/>
</dbReference>
<dbReference type="Pfam" id="PF17759">
    <property type="entry name" value="tRNA_synthFbeta"/>
    <property type="match status" value="1"/>
</dbReference>
<comment type="caution">
    <text evidence="20">The sequence shown here is derived from an EMBL/GenBank/DDBJ whole genome shotgun (WGS) entry which is preliminary data.</text>
</comment>
<feature type="domain" description="B5" evidence="19">
    <location>
        <begin position="413"/>
        <end position="489"/>
    </location>
</feature>
<evidence type="ECO:0000256" key="16">
    <source>
        <dbReference type="PROSITE-ProRule" id="PRU00209"/>
    </source>
</evidence>
<evidence type="ECO:0000256" key="5">
    <source>
        <dbReference type="ARBA" id="ARBA00022555"/>
    </source>
</evidence>
<dbReference type="Pfam" id="PF03484">
    <property type="entry name" value="B5"/>
    <property type="match status" value="1"/>
</dbReference>
<dbReference type="InterPro" id="IPR005121">
    <property type="entry name" value="Fdx_antiC-bd"/>
</dbReference>
<dbReference type="PANTHER" id="PTHR10947:SF0">
    <property type="entry name" value="PHENYLALANINE--TRNA LIGASE BETA SUBUNIT"/>
    <property type="match status" value="1"/>
</dbReference>
<evidence type="ECO:0000256" key="1">
    <source>
        <dbReference type="ARBA" id="ARBA00004496"/>
    </source>
</evidence>
<dbReference type="InterPro" id="IPR036690">
    <property type="entry name" value="Fdx_antiC-bd_sf"/>
</dbReference>
<evidence type="ECO:0000256" key="8">
    <source>
        <dbReference type="ARBA" id="ARBA00022741"/>
    </source>
</evidence>
<dbReference type="InterPro" id="IPR045864">
    <property type="entry name" value="aa-tRNA-synth_II/BPL/LPL"/>
</dbReference>
<comment type="cofactor">
    <cofactor evidence="15">
        <name>Mg(2+)</name>
        <dbReference type="ChEBI" id="CHEBI:18420"/>
    </cofactor>
    <text evidence="15">Binds 2 magnesium ions per tetramer.</text>
</comment>
<dbReference type="Proteomes" id="UP000279562">
    <property type="component" value="Unassembled WGS sequence"/>
</dbReference>
<dbReference type="SMART" id="SM00896">
    <property type="entry name" value="FDX-ACB"/>
    <property type="match status" value="1"/>
</dbReference>
<dbReference type="GO" id="GO:0005524">
    <property type="term" value="F:ATP binding"/>
    <property type="evidence" value="ECO:0007669"/>
    <property type="project" value="UniProtKB-UniRule"/>
</dbReference>
<dbReference type="InterPro" id="IPR009061">
    <property type="entry name" value="DNA-bd_dom_put_sf"/>
</dbReference>
<dbReference type="Gene3D" id="3.30.70.380">
    <property type="entry name" value="Ferrodoxin-fold anticodon-binding domain"/>
    <property type="match status" value="1"/>
</dbReference>
<dbReference type="HAMAP" id="MF_00283">
    <property type="entry name" value="Phe_tRNA_synth_beta1"/>
    <property type="match status" value="1"/>
</dbReference>
<gene>
    <name evidence="15" type="primary">pheT</name>
    <name evidence="20" type="ORF">EII33_07805</name>
</gene>
<dbReference type="GO" id="GO:0006432">
    <property type="term" value="P:phenylalanyl-tRNA aminoacylation"/>
    <property type="evidence" value="ECO:0007669"/>
    <property type="project" value="UniProtKB-UniRule"/>
</dbReference>
<sequence>MNISYNWLKEYVDFDLTPDEVAAALTSIGLETGSVEEVQTIKGGLEGLVIGEVLTCEAHPNSDHMHVTTVSLGHGEPVQIVCGAPNVAAGQKVVVATLGTKLYDGDECFTIKKSKLRGVESVGMICAEDEIGIGTDHAGIIVLPDTAVPGTLAKDYYNIKSDYVLEVDITPNRADACSHYGVARDLYAYLTQNGKQTALKKPSVDAFAVENHDLDIKVTVENTEACPRYAGVTLKGVTVKESPEWLQNKLRIIGLRPINNVVDITNYIVHAFGQPLHCFDADKIRGREVIVKTMPEGTPFVTLDGVERKLNERDLMICNKEDAMCIAGVFGGLDSGSTEATKDIFLESAYFHPTWVRKTARRHGLNTDASFRFERGADPNNVVYCLKLAALMIKELAGGIVSFEIKDVCAAPIEDFSVELSYEKVHSLIGKVIPTDTIKSIVTSLEMGIVKETTEGLTLAVPPYRVDVQRDCDVIEDILRIYGYNNVEIPSTLKSCLTTKGEHDKSNKLQNLIAEQLVGCGFNEILNNSLTRAAYYDNLESYPSKNLVMLLNPLSADLNAMRQTLLFGGLESIAHNANRKNADLKFFEYGNCYCFHEEKKNPEKALAAYSEDFHLGLWVTGKRVSNSWAHPDEDSSVYELKAYVENIFARLGLQMRDLVVGNLTDDIYASALSVQTRGGKRLATFGSISKKLLKAFDIDNEVYYADLNWKELLKAIKNIKVNYTELSKFPAVKRDLALLLDKKVQFAEIERIAYETEKKLLKEVALFDVYEGKNLEAGKKSYAVSFLLQDENATLNDKQIDKIMSKLVVNLENMLGAKLR</sequence>
<comment type="catalytic activity">
    <reaction evidence="14 15">
        <text>tRNA(Phe) + L-phenylalanine + ATP = L-phenylalanyl-tRNA(Phe) + AMP + diphosphate + H(+)</text>
        <dbReference type="Rhea" id="RHEA:19413"/>
        <dbReference type="Rhea" id="RHEA-COMP:9668"/>
        <dbReference type="Rhea" id="RHEA-COMP:9699"/>
        <dbReference type="ChEBI" id="CHEBI:15378"/>
        <dbReference type="ChEBI" id="CHEBI:30616"/>
        <dbReference type="ChEBI" id="CHEBI:33019"/>
        <dbReference type="ChEBI" id="CHEBI:58095"/>
        <dbReference type="ChEBI" id="CHEBI:78442"/>
        <dbReference type="ChEBI" id="CHEBI:78531"/>
        <dbReference type="ChEBI" id="CHEBI:456215"/>
        <dbReference type="EC" id="6.1.1.20"/>
    </reaction>
</comment>
<dbReference type="PROSITE" id="PS50886">
    <property type="entry name" value="TRBD"/>
    <property type="match status" value="1"/>
</dbReference>
<dbReference type="NCBIfam" id="TIGR00472">
    <property type="entry name" value="pheT_bact"/>
    <property type="match status" value="1"/>
</dbReference>
<dbReference type="FunFam" id="3.50.40.10:FF:000001">
    <property type="entry name" value="Phenylalanine--tRNA ligase beta subunit"/>
    <property type="match status" value="1"/>
</dbReference>
<evidence type="ECO:0000256" key="4">
    <source>
        <dbReference type="ARBA" id="ARBA00022490"/>
    </source>
</evidence>
<dbReference type="GO" id="GO:0004826">
    <property type="term" value="F:phenylalanine-tRNA ligase activity"/>
    <property type="evidence" value="ECO:0007669"/>
    <property type="project" value="UniProtKB-UniRule"/>
</dbReference>
<keyword evidence="4 15" id="KW-0963">Cytoplasm</keyword>
<evidence type="ECO:0000256" key="12">
    <source>
        <dbReference type="ARBA" id="ARBA00022917"/>
    </source>
</evidence>
<evidence type="ECO:0000256" key="3">
    <source>
        <dbReference type="ARBA" id="ARBA00011209"/>
    </source>
</evidence>
<comment type="subcellular location">
    <subcellularLocation>
        <location evidence="1 15">Cytoplasm</location>
    </subcellularLocation>
</comment>
<keyword evidence="8 15" id="KW-0547">Nucleotide-binding</keyword>
<dbReference type="RefSeq" id="WP_125239231.1">
    <property type="nucleotide sequence ID" value="NZ_RQYF01000031.1"/>
</dbReference>
<dbReference type="EMBL" id="RQYF01000031">
    <property type="protein sequence ID" value="RRD90881.1"/>
    <property type="molecule type" value="Genomic_DNA"/>
</dbReference>
<feature type="binding site" evidence="15">
    <location>
        <position position="467"/>
    </location>
    <ligand>
        <name>Mg(2+)</name>
        <dbReference type="ChEBI" id="CHEBI:18420"/>
        <note>shared with alpha subunit</note>
    </ligand>
</feature>
<evidence type="ECO:0000259" key="18">
    <source>
        <dbReference type="PROSITE" id="PS51447"/>
    </source>
</evidence>
<dbReference type="CDD" id="cd02796">
    <property type="entry name" value="tRNA_bind_bactPheRS"/>
    <property type="match status" value="1"/>
</dbReference>
<dbReference type="Pfam" id="PF01588">
    <property type="entry name" value="tRNA_bind"/>
    <property type="match status" value="1"/>
</dbReference>
<dbReference type="InterPro" id="IPR005146">
    <property type="entry name" value="B3/B4_tRNA-bd"/>
</dbReference>
<dbReference type="PROSITE" id="PS51483">
    <property type="entry name" value="B5"/>
    <property type="match status" value="1"/>
</dbReference>
<dbReference type="InterPro" id="IPR041616">
    <property type="entry name" value="PheRS_beta_core"/>
</dbReference>
<dbReference type="FunFam" id="3.30.70.380:FF:000001">
    <property type="entry name" value="Phenylalanine--tRNA ligase beta subunit"/>
    <property type="match status" value="1"/>
</dbReference>
<keyword evidence="12 15" id="KW-0648">Protein biosynthesis</keyword>
<dbReference type="SUPFAM" id="SSF46955">
    <property type="entry name" value="Putative DNA-binding domain"/>
    <property type="match status" value="1"/>
</dbReference>